<dbReference type="AlphaFoldDB" id="A9NL30"/>
<accession>A9NL30</accession>
<evidence type="ECO:0000256" key="1">
    <source>
        <dbReference type="SAM" id="Phobius"/>
    </source>
</evidence>
<sequence length="54" mass="6293">MWVLDIWICGDGRVTSDIGSRGIRTTIITITITIASFFFRVPKWLQRLEFLVLH</sequence>
<organism evidence="2">
    <name type="scientific">Picea sitchensis</name>
    <name type="common">Sitka spruce</name>
    <name type="synonym">Pinus sitchensis</name>
    <dbReference type="NCBI Taxonomy" id="3332"/>
    <lineage>
        <taxon>Eukaryota</taxon>
        <taxon>Viridiplantae</taxon>
        <taxon>Streptophyta</taxon>
        <taxon>Embryophyta</taxon>
        <taxon>Tracheophyta</taxon>
        <taxon>Spermatophyta</taxon>
        <taxon>Pinopsida</taxon>
        <taxon>Pinidae</taxon>
        <taxon>Conifers I</taxon>
        <taxon>Pinales</taxon>
        <taxon>Pinaceae</taxon>
        <taxon>Picea</taxon>
    </lineage>
</organism>
<protein>
    <submittedName>
        <fullName evidence="2">Uncharacterized protein</fullName>
    </submittedName>
</protein>
<keyword evidence="1" id="KW-0812">Transmembrane</keyword>
<dbReference type="EMBL" id="EF081962">
    <property type="protein sequence ID" value="ABK21341.1"/>
    <property type="molecule type" value="mRNA"/>
</dbReference>
<feature type="transmembrane region" description="Helical" evidence="1">
    <location>
        <begin position="22"/>
        <end position="41"/>
    </location>
</feature>
<keyword evidence="1" id="KW-1133">Transmembrane helix</keyword>
<keyword evidence="1" id="KW-0472">Membrane</keyword>
<evidence type="ECO:0000313" key="2">
    <source>
        <dbReference type="EMBL" id="ABK21341.1"/>
    </source>
</evidence>
<reference evidence="2" key="1">
    <citation type="journal article" date="2008" name="BMC Genomics">
        <title>A conifer genomics resource of 200,000 spruce (Picea spp.) ESTs and 6,464 high-quality, sequence-finished full-length cDNAs for Sitka spruce (Picea sitchensis).</title>
        <authorList>
            <person name="Ralph S.G."/>
            <person name="Chun H.J."/>
            <person name="Kolosova N."/>
            <person name="Cooper D."/>
            <person name="Oddy C."/>
            <person name="Ritland C.E."/>
            <person name="Kirkpatrick R."/>
            <person name="Moore R."/>
            <person name="Barber S."/>
            <person name="Holt R.A."/>
            <person name="Jones S.J."/>
            <person name="Marra M.A."/>
            <person name="Douglas C.J."/>
            <person name="Ritland K."/>
            <person name="Bohlmann J."/>
        </authorList>
    </citation>
    <scope>NUCLEOTIDE SEQUENCE</scope>
    <source>
        <tissue evidence="2">Green portion of the leader tissue</tissue>
    </source>
</reference>
<proteinExistence type="evidence at transcript level"/>
<name>A9NL30_PICSI</name>